<feature type="region of interest" description="Disordered" evidence="1">
    <location>
        <begin position="1"/>
        <end position="137"/>
    </location>
</feature>
<dbReference type="eggNOG" id="arCOG09453">
    <property type="taxonomic scope" value="Archaea"/>
</dbReference>
<organism evidence="2 3">
    <name type="scientific">Methanoregula boonei (strain DSM 21154 / JCM 14090 / 6A8)</name>
    <dbReference type="NCBI Taxonomy" id="456442"/>
    <lineage>
        <taxon>Archaea</taxon>
        <taxon>Methanobacteriati</taxon>
        <taxon>Methanobacteriota</taxon>
        <taxon>Stenosarchaea group</taxon>
        <taxon>Methanomicrobia</taxon>
        <taxon>Methanomicrobiales</taxon>
        <taxon>Methanoregulaceae</taxon>
        <taxon>Methanoregula</taxon>
    </lineage>
</organism>
<reference evidence="3" key="1">
    <citation type="journal article" date="2015" name="Microbiology">
        <title>Genome of Methanoregula boonei 6A8 reveals adaptations to oligotrophic peatland environments.</title>
        <authorList>
            <person name="Braeuer S."/>
            <person name="Cadillo-Quiroz H."/>
            <person name="Kyrpides N."/>
            <person name="Woyke T."/>
            <person name="Goodwin L."/>
            <person name="Detter C."/>
            <person name="Podell S."/>
            <person name="Yavitt J.B."/>
            <person name="Zinder S.H."/>
        </authorList>
    </citation>
    <scope>NUCLEOTIDE SEQUENCE [LARGE SCALE GENOMIC DNA]</scope>
    <source>
        <strain evidence="3">DSM 21154 / JCM 14090 / 6A8</strain>
    </source>
</reference>
<dbReference type="Proteomes" id="UP000002408">
    <property type="component" value="Chromosome"/>
</dbReference>
<feature type="compositionally biased region" description="Basic and acidic residues" evidence="1">
    <location>
        <begin position="35"/>
        <end position="71"/>
    </location>
</feature>
<dbReference type="EMBL" id="CP000780">
    <property type="protein sequence ID" value="ABS55148.1"/>
    <property type="molecule type" value="Genomic_DNA"/>
</dbReference>
<evidence type="ECO:0000313" key="3">
    <source>
        <dbReference type="Proteomes" id="UP000002408"/>
    </source>
</evidence>
<proteinExistence type="predicted"/>
<dbReference type="KEGG" id="mbn:Mboo_0630"/>
<accession>A7I5Y7</accession>
<dbReference type="AlphaFoldDB" id="A7I5Y7"/>
<sequence>MSIGAGRLKDDGPAPAMVTSVVLSLRNGESLAMSPRHEPEPTPHDHKKHDNSSHEDHPDSPDKTRHAELQAHHAGAGPAIHPSHHPQKKAELPPRHHPHTGPENKALNQDHGTHEDRPRPGKIAKKEEPARSGKSPR</sequence>
<evidence type="ECO:0000256" key="1">
    <source>
        <dbReference type="SAM" id="MobiDB-lite"/>
    </source>
</evidence>
<gene>
    <name evidence="2" type="ordered locus">Mboo_0630</name>
</gene>
<dbReference type="HOGENOM" id="CLU_1860687_0_0_2"/>
<keyword evidence="3" id="KW-1185">Reference proteome</keyword>
<evidence type="ECO:0000313" key="2">
    <source>
        <dbReference type="EMBL" id="ABS55148.1"/>
    </source>
</evidence>
<feature type="compositionally biased region" description="Low complexity" evidence="1">
    <location>
        <begin position="72"/>
        <end position="81"/>
    </location>
</feature>
<name>A7I5Y7_METB6</name>
<protein>
    <submittedName>
        <fullName evidence="2">Uncharacterized protein</fullName>
    </submittedName>
</protein>
<feature type="compositionally biased region" description="Basic and acidic residues" evidence="1">
    <location>
        <begin position="111"/>
        <end position="131"/>
    </location>
</feature>